<gene>
    <name evidence="2" type="ORF">HNR30_004828</name>
</gene>
<feature type="domain" description="DUF397" evidence="1">
    <location>
        <begin position="4"/>
        <end position="70"/>
    </location>
</feature>
<comment type="caution">
    <text evidence="2">The sequence shown here is derived from an EMBL/GenBank/DDBJ whole genome shotgun (WGS) entry which is preliminary data.</text>
</comment>
<dbReference type="InterPro" id="IPR007278">
    <property type="entry name" value="DUF397"/>
</dbReference>
<dbReference type="Proteomes" id="UP000530928">
    <property type="component" value="Unassembled WGS sequence"/>
</dbReference>
<dbReference type="RefSeq" id="WP_181612279.1">
    <property type="nucleotide sequence ID" value="NZ_BAABAM010000017.1"/>
</dbReference>
<evidence type="ECO:0000259" key="1">
    <source>
        <dbReference type="Pfam" id="PF04149"/>
    </source>
</evidence>
<sequence length="78" mass="8842">MKELNWRKSRRSGSNGGDCVEVAVLDAPEDHATAKADHERLFVMRDSKDPEGPRLYFTPAEWEAFLLGMKDGEFDNLS</sequence>
<protein>
    <recommendedName>
        <fullName evidence="1">DUF397 domain-containing protein</fullName>
    </recommendedName>
</protein>
<evidence type="ECO:0000313" key="2">
    <source>
        <dbReference type="EMBL" id="MBA2893467.1"/>
    </source>
</evidence>
<keyword evidence="3" id="KW-1185">Reference proteome</keyword>
<reference evidence="2 3" key="1">
    <citation type="submission" date="2020-07" db="EMBL/GenBank/DDBJ databases">
        <title>Genomic Encyclopedia of Type Strains, Phase IV (KMG-IV): sequencing the most valuable type-strain genomes for metagenomic binning, comparative biology and taxonomic classification.</title>
        <authorList>
            <person name="Goeker M."/>
        </authorList>
    </citation>
    <scope>NUCLEOTIDE SEQUENCE [LARGE SCALE GENOMIC DNA]</scope>
    <source>
        <strain evidence="2 3">DSM 45533</strain>
    </source>
</reference>
<name>A0A7W0HS32_9ACTN</name>
<evidence type="ECO:0000313" key="3">
    <source>
        <dbReference type="Proteomes" id="UP000530928"/>
    </source>
</evidence>
<accession>A0A7W0HS32</accession>
<organism evidence="2 3">
    <name type="scientific">Nonomuraea soli</name>
    <dbReference type="NCBI Taxonomy" id="1032476"/>
    <lineage>
        <taxon>Bacteria</taxon>
        <taxon>Bacillati</taxon>
        <taxon>Actinomycetota</taxon>
        <taxon>Actinomycetes</taxon>
        <taxon>Streptosporangiales</taxon>
        <taxon>Streptosporangiaceae</taxon>
        <taxon>Nonomuraea</taxon>
    </lineage>
</organism>
<dbReference type="EMBL" id="JACDUR010000005">
    <property type="protein sequence ID" value="MBA2893467.1"/>
    <property type="molecule type" value="Genomic_DNA"/>
</dbReference>
<dbReference type="Pfam" id="PF04149">
    <property type="entry name" value="DUF397"/>
    <property type="match status" value="1"/>
</dbReference>
<dbReference type="AlphaFoldDB" id="A0A7W0HS32"/>
<proteinExistence type="predicted"/>